<feature type="domain" description="HTH araC/xylS-type" evidence="4">
    <location>
        <begin position="106"/>
        <end position="135"/>
    </location>
</feature>
<dbReference type="PANTHER" id="PTHR47504">
    <property type="entry name" value="RIGHT ORIGIN-BINDING PROTEIN"/>
    <property type="match status" value="1"/>
</dbReference>
<dbReference type="Proteomes" id="UP001335325">
    <property type="component" value="Chromosome"/>
</dbReference>
<sequence>MLERLNQAMEHIERHLDQRIEAADLARITATSEYHFRRLFSALAGMPLSEYIRRRRLTVAGAEVLAGDRTLLEIAVRYGYTSGEAFARAFRAVHGVGPGEARRSGARRYGYTSGEAFARAFRAVHGVGPGEARRSGARRYGYTSGEAFARAFRAVHGVGPGEARRSGASLRSQQRLSFRLTVEGSSSMRYRIVEKDEFRVVGRKARVPLVHEGMNPALVDFIRGIGQETLHRIRGLSDQEPQGIVGVSANLDPSRAEGTELDYYHGVVTRAAAPEDMDVLTVPAGTWAVFESSGPFPQTLQYLWRDVFTQWFPSNPYRSRPGPEILRTRLSPDAAQADAELWIPVELERTAV</sequence>
<evidence type="ECO:0000313" key="5">
    <source>
        <dbReference type="EMBL" id="WSD06759.1"/>
    </source>
</evidence>
<dbReference type="PROSITE" id="PS01124">
    <property type="entry name" value="HTH_ARAC_FAMILY_2"/>
    <property type="match status" value="3"/>
</dbReference>
<proteinExistence type="predicted"/>
<dbReference type="GeneID" id="91543681"/>
<dbReference type="RefSeq" id="WP_326752868.1">
    <property type="nucleotide sequence ID" value="NZ_CP109134.1"/>
</dbReference>
<dbReference type="Gene3D" id="3.20.80.10">
    <property type="entry name" value="Regulatory factor, effector binding domain"/>
    <property type="match status" value="1"/>
</dbReference>
<dbReference type="SUPFAM" id="SSF55136">
    <property type="entry name" value="Probable bacterial effector-binding domain"/>
    <property type="match status" value="1"/>
</dbReference>
<dbReference type="InterPro" id="IPR029442">
    <property type="entry name" value="GyrI-like"/>
</dbReference>
<dbReference type="SMART" id="SM00342">
    <property type="entry name" value="HTH_ARAC"/>
    <property type="match status" value="1"/>
</dbReference>
<dbReference type="InterPro" id="IPR011256">
    <property type="entry name" value="Reg_factor_effector_dom_sf"/>
</dbReference>
<keyword evidence="2" id="KW-0238">DNA-binding</keyword>
<gene>
    <name evidence="5" type="ORF">OIE73_13905</name>
</gene>
<keyword evidence="6" id="KW-1185">Reference proteome</keyword>
<dbReference type="EMBL" id="CP109134">
    <property type="protein sequence ID" value="WSD06759.1"/>
    <property type="molecule type" value="Genomic_DNA"/>
</dbReference>
<dbReference type="Pfam" id="PF06445">
    <property type="entry name" value="GyrI-like"/>
    <property type="match status" value="1"/>
</dbReference>
<dbReference type="InterPro" id="IPR018060">
    <property type="entry name" value="HTH_AraC"/>
</dbReference>
<feature type="domain" description="HTH araC/xylS-type" evidence="4">
    <location>
        <begin position="137"/>
        <end position="166"/>
    </location>
</feature>
<organism evidence="5 6">
    <name type="scientific">Streptomyces hirsutus</name>
    <dbReference type="NCBI Taxonomy" id="35620"/>
    <lineage>
        <taxon>Bacteria</taxon>
        <taxon>Bacillati</taxon>
        <taxon>Actinomycetota</taxon>
        <taxon>Actinomycetes</taxon>
        <taxon>Kitasatosporales</taxon>
        <taxon>Streptomycetaceae</taxon>
        <taxon>Streptomyces</taxon>
    </lineage>
</organism>
<dbReference type="InterPro" id="IPR050959">
    <property type="entry name" value="MarA-like"/>
</dbReference>
<accession>A0ABZ1GKY0</accession>
<evidence type="ECO:0000313" key="6">
    <source>
        <dbReference type="Proteomes" id="UP001335325"/>
    </source>
</evidence>
<dbReference type="InterPro" id="IPR009057">
    <property type="entry name" value="Homeodomain-like_sf"/>
</dbReference>
<evidence type="ECO:0000256" key="1">
    <source>
        <dbReference type="ARBA" id="ARBA00023015"/>
    </source>
</evidence>
<evidence type="ECO:0000256" key="3">
    <source>
        <dbReference type="ARBA" id="ARBA00023163"/>
    </source>
</evidence>
<dbReference type="Gene3D" id="1.10.10.60">
    <property type="entry name" value="Homeodomain-like"/>
    <property type="match status" value="3"/>
</dbReference>
<dbReference type="PANTHER" id="PTHR47504:SF5">
    <property type="entry name" value="RIGHT ORIGIN-BINDING PROTEIN"/>
    <property type="match status" value="1"/>
</dbReference>
<dbReference type="SMART" id="SM00871">
    <property type="entry name" value="AraC_E_bind"/>
    <property type="match status" value="1"/>
</dbReference>
<keyword evidence="1" id="KW-0805">Transcription regulation</keyword>
<dbReference type="InterPro" id="IPR010499">
    <property type="entry name" value="AraC_E-bd"/>
</dbReference>
<feature type="domain" description="HTH araC/xylS-type" evidence="4">
    <location>
        <begin position="6"/>
        <end position="104"/>
    </location>
</feature>
<protein>
    <submittedName>
        <fullName evidence="5">AraC family transcriptional regulator</fullName>
    </submittedName>
</protein>
<name>A0ABZ1GKY0_9ACTN</name>
<evidence type="ECO:0000256" key="2">
    <source>
        <dbReference type="ARBA" id="ARBA00023125"/>
    </source>
</evidence>
<reference evidence="5 6" key="1">
    <citation type="submission" date="2022-10" db="EMBL/GenBank/DDBJ databases">
        <title>The complete genomes of actinobacterial strains from the NBC collection.</title>
        <authorList>
            <person name="Joergensen T.S."/>
            <person name="Alvarez Arevalo M."/>
            <person name="Sterndorff E.B."/>
            <person name="Faurdal D."/>
            <person name="Vuksanovic O."/>
            <person name="Mourched A.-S."/>
            <person name="Charusanti P."/>
            <person name="Shaw S."/>
            <person name="Blin K."/>
            <person name="Weber T."/>
        </authorList>
    </citation>
    <scope>NUCLEOTIDE SEQUENCE [LARGE SCALE GENOMIC DNA]</scope>
    <source>
        <strain evidence="5 6">NBC 01753</strain>
    </source>
</reference>
<evidence type="ECO:0000259" key="4">
    <source>
        <dbReference type="PROSITE" id="PS01124"/>
    </source>
</evidence>
<dbReference type="SUPFAM" id="SSF46689">
    <property type="entry name" value="Homeodomain-like"/>
    <property type="match status" value="2"/>
</dbReference>
<dbReference type="Pfam" id="PF12833">
    <property type="entry name" value="HTH_18"/>
    <property type="match status" value="1"/>
</dbReference>
<keyword evidence="3" id="KW-0804">Transcription</keyword>